<dbReference type="EMBL" id="ACOP02000008">
    <property type="protein sequence ID" value="EEU97943.1"/>
    <property type="molecule type" value="Genomic_DNA"/>
</dbReference>
<reference evidence="1" key="1">
    <citation type="submission" date="2009-08" db="EMBL/GenBank/DDBJ databases">
        <authorList>
            <person name="Weinstock G."/>
            <person name="Sodergren E."/>
            <person name="Clifton S."/>
            <person name="Fulton L."/>
            <person name="Fulton B."/>
            <person name="Courtney L."/>
            <person name="Fronick C."/>
            <person name="Harrison M."/>
            <person name="Strong C."/>
            <person name="Farmer C."/>
            <person name="Delahaunty K."/>
            <person name="Markovic C."/>
            <person name="Hall O."/>
            <person name="Minx P."/>
            <person name="Tomlinson C."/>
            <person name="Mitreva M."/>
            <person name="Nelson J."/>
            <person name="Hou S."/>
            <person name="Wollam A."/>
            <person name="Pepin K.H."/>
            <person name="Johnson M."/>
            <person name="Bhonagiri V."/>
            <person name="Nash W.E."/>
            <person name="Warren W."/>
            <person name="Chinwalla A."/>
            <person name="Mardis E.R."/>
            <person name="Wilson R.K."/>
        </authorList>
    </citation>
    <scope>NUCLEOTIDE SEQUENCE [LARGE SCALE GENOMIC DNA]</scope>
    <source>
        <strain evidence="1">A2-165</strain>
    </source>
</reference>
<comment type="caution">
    <text evidence="1">The sequence shown here is derived from an EMBL/GenBank/DDBJ whole genome shotgun (WGS) entry which is preliminary data.</text>
</comment>
<organism evidence="1 2">
    <name type="scientific">Faecalibacterium duncaniae (strain DSM 17677 / JCM 31915 / A2-165)</name>
    <name type="common">Faecalibacterium prausnitzii</name>
    <dbReference type="NCBI Taxonomy" id="411483"/>
    <lineage>
        <taxon>Bacteria</taxon>
        <taxon>Bacillati</taxon>
        <taxon>Bacillota</taxon>
        <taxon>Clostridia</taxon>
        <taxon>Eubacteriales</taxon>
        <taxon>Oscillospiraceae</taxon>
        <taxon>Faecalibacterium</taxon>
    </lineage>
</organism>
<protein>
    <submittedName>
        <fullName evidence="1">Uncharacterized protein</fullName>
    </submittedName>
</protein>
<accession>C7H2N0</accession>
<proteinExistence type="predicted"/>
<keyword evidence="2" id="KW-1185">Reference proteome</keyword>
<gene>
    <name evidence="1" type="ORF">FAEPRAA2165_00528</name>
</gene>
<dbReference type="Proteomes" id="UP000004619">
    <property type="component" value="Unassembled WGS sequence"/>
</dbReference>
<dbReference type="HOGENOM" id="CLU_3251789_0_0_9"/>
<dbReference type="AlphaFoldDB" id="C7H2N0"/>
<sequence length="42" mass="4931">MTLHVFHAVERVSNHRACHIERILFSVKNNLENKNGKYVVIL</sequence>
<evidence type="ECO:0000313" key="2">
    <source>
        <dbReference type="Proteomes" id="UP000004619"/>
    </source>
</evidence>
<name>C7H2N0_FAED2</name>
<evidence type="ECO:0000313" key="1">
    <source>
        <dbReference type="EMBL" id="EEU97943.1"/>
    </source>
</evidence>